<accession>A0A919T8C3</accession>
<dbReference type="EMBL" id="BOQN01000038">
    <property type="protein sequence ID" value="GIM90998.1"/>
    <property type="molecule type" value="Genomic_DNA"/>
</dbReference>
<protein>
    <submittedName>
        <fullName evidence="1">Uncharacterized protein</fullName>
    </submittedName>
</protein>
<dbReference type="RefSeq" id="WP_213006892.1">
    <property type="nucleotide sequence ID" value="NZ_BOQN01000038.1"/>
</dbReference>
<organism evidence="1 2">
    <name type="scientific">Paractinoplanes toevensis</name>
    <dbReference type="NCBI Taxonomy" id="571911"/>
    <lineage>
        <taxon>Bacteria</taxon>
        <taxon>Bacillati</taxon>
        <taxon>Actinomycetota</taxon>
        <taxon>Actinomycetes</taxon>
        <taxon>Micromonosporales</taxon>
        <taxon>Micromonosporaceae</taxon>
        <taxon>Paractinoplanes</taxon>
    </lineage>
</organism>
<comment type="caution">
    <text evidence="1">The sequence shown here is derived from an EMBL/GenBank/DDBJ whole genome shotgun (WGS) entry which is preliminary data.</text>
</comment>
<reference evidence="1 2" key="1">
    <citation type="submission" date="2021-03" db="EMBL/GenBank/DDBJ databases">
        <title>Whole genome shotgun sequence of Actinoplanes toevensis NBRC 105298.</title>
        <authorList>
            <person name="Komaki H."/>
            <person name="Tamura T."/>
        </authorList>
    </citation>
    <scope>NUCLEOTIDE SEQUENCE [LARGE SCALE GENOMIC DNA]</scope>
    <source>
        <strain evidence="1 2">NBRC 105298</strain>
    </source>
</reference>
<sequence length="65" mass="7398">MADLQNDFAARAHWGVTPRYRDANHHPGSSVREGLDLRVRKGQKVTLHDGTPPLKHYQRVIVTVK</sequence>
<evidence type="ECO:0000313" key="1">
    <source>
        <dbReference type="EMBL" id="GIM90998.1"/>
    </source>
</evidence>
<proteinExistence type="predicted"/>
<gene>
    <name evidence="1" type="ORF">Ato02nite_027910</name>
</gene>
<name>A0A919T8C3_9ACTN</name>
<keyword evidence="2" id="KW-1185">Reference proteome</keyword>
<dbReference type="AlphaFoldDB" id="A0A919T8C3"/>
<evidence type="ECO:0000313" key="2">
    <source>
        <dbReference type="Proteomes" id="UP000677082"/>
    </source>
</evidence>
<dbReference type="Proteomes" id="UP000677082">
    <property type="component" value="Unassembled WGS sequence"/>
</dbReference>